<dbReference type="Proteomes" id="UP000220702">
    <property type="component" value="Unassembled WGS sequence"/>
</dbReference>
<feature type="chain" id="PRO_5040956415" evidence="1">
    <location>
        <begin position="31"/>
        <end position="134"/>
    </location>
</feature>
<sequence>MFTTKQKLVTVATTLALGCGFTIGLTPASAASNESLTDRASISSVEKLKQTLFTGYVVSIDNNYMTVIDTPTLEEALLYQENWQDLVNKDKVLIVPVPEDNSYTVEDKLNVKFTMMTMSLPPIAISPTIEKVTE</sequence>
<proteinExistence type="predicted"/>
<evidence type="ECO:0000256" key="1">
    <source>
        <dbReference type="SAM" id="SignalP"/>
    </source>
</evidence>
<evidence type="ECO:0000313" key="2">
    <source>
        <dbReference type="EMBL" id="PEA86399.1"/>
    </source>
</evidence>
<dbReference type="EMBL" id="NVNL01000076">
    <property type="protein sequence ID" value="PEA86399.1"/>
    <property type="molecule type" value="Genomic_DNA"/>
</dbReference>
<comment type="caution">
    <text evidence="2">The sequence shown here is derived from an EMBL/GenBank/DDBJ whole genome shotgun (WGS) entry which is preliminary data.</text>
</comment>
<dbReference type="PROSITE" id="PS51257">
    <property type="entry name" value="PROKAR_LIPOPROTEIN"/>
    <property type="match status" value="1"/>
</dbReference>
<name>A0A9X6THM5_BACTU</name>
<organism evidence="2 3">
    <name type="scientific">Bacillus thuringiensis</name>
    <dbReference type="NCBI Taxonomy" id="1428"/>
    <lineage>
        <taxon>Bacteria</taxon>
        <taxon>Bacillati</taxon>
        <taxon>Bacillota</taxon>
        <taxon>Bacilli</taxon>
        <taxon>Bacillales</taxon>
        <taxon>Bacillaceae</taxon>
        <taxon>Bacillus</taxon>
        <taxon>Bacillus cereus group</taxon>
    </lineage>
</organism>
<dbReference type="RefSeq" id="WP_098902673.1">
    <property type="nucleotide sequence ID" value="NZ_NVNL01000076.1"/>
</dbReference>
<gene>
    <name evidence="2" type="ORF">CON71_30235</name>
</gene>
<feature type="signal peptide" evidence="1">
    <location>
        <begin position="1"/>
        <end position="30"/>
    </location>
</feature>
<protein>
    <submittedName>
        <fullName evidence="2">DUF3221 domain-containing protein</fullName>
    </submittedName>
</protein>
<accession>A0A9X6THM5</accession>
<dbReference type="AlphaFoldDB" id="A0A9X6THM5"/>
<keyword evidence="1" id="KW-0732">Signal</keyword>
<evidence type="ECO:0000313" key="3">
    <source>
        <dbReference type="Proteomes" id="UP000220702"/>
    </source>
</evidence>
<reference evidence="2 3" key="1">
    <citation type="submission" date="2017-09" db="EMBL/GenBank/DDBJ databases">
        <title>Large-scale bioinformatics analysis of Bacillus genomes uncovers conserved roles of natural products in bacterial physiology.</title>
        <authorList>
            <consortium name="Agbiome Team Llc"/>
            <person name="Bleich R.M."/>
            <person name="Grubbs K.J."/>
            <person name="Santa Maria K.C."/>
            <person name="Allen S.E."/>
            <person name="Farag S."/>
            <person name="Shank E.A."/>
            <person name="Bowers A."/>
        </authorList>
    </citation>
    <scope>NUCLEOTIDE SEQUENCE [LARGE SCALE GENOMIC DNA]</scope>
    <source>
        <strain evidence="2 3">AFS089089</strain>
    </source>
</reference>